<keyword evidence="3" id="KW-1185">Reference proteome</keyword>
<evidence type="ECO:0000313" key="3">
    <source>
        <dbReference type="Proteomes" id="UP001339167"/>
    </source>
</evidence>
<gene>
    <name evidence="2" type="ORF">QWF21_08700</name>
</gene>
<name>A0ABU7JGP5_9GAMM</name>
<dbReference type="RefSeq" id="WP_330087662.1">
    <property type="nucleotide sequence ID" value="NZ_JAUGZK010000005.1"/>
</dbReference>
<dbReference type="EMBL" id="JAUGZK010000005">
    <property type="protein sequence ID" value="MEE2024325.1"/>
    <property type="molecule type" value="Genomic_DNA"/>
</dbReference>
<dbReference type="Pfam" id="PF11101">
    <property type="entry name" value="DUF2884"/>
    <property type="match status" value="1"/>
</dbReference>
<comment type="caution">
    <text evidence="2">The sequence shown here is derived from an EMBL/GenBank/DDBJ whole genome shotgun (WGS) entry which is preliminary data.</text>
</comment>
<evidence type="ECO:0000313" key="2">
    <source>
        <dbReference type="EMBL" id="MEE2024325.1"/>
    </source>
</evidence>
<accession>A0ABU7JGP5</accession>
<keyword evidence="1" id="KW-0732">Signal</keyword>
<dbReference type="InterPro" id="IPR021307">
    <property type="entry name" value="DUF2884"/>
</dbReference>
<dbReference type="Proteomes" id="UP001339167">
    <property type="component" value="Unassembled WGS sequence"/>
</dbReference>
<feature type="chain" id="PRO_5046630647" evidence="1">
    <location>
        <begin position="23"/>
        <end position="264"/>
    </location>
</feature>
<reference evidence="2 3" key="1">
    <citation type="submission" date="2023-06" db="EMBL/GenBank/DDBJ databases">
        <title>Alkalimonas sp., MEB004 an alkaliphilic bacterium isolated from Lonar Lake, India.</title>
        <authorList>
            <person name="Joshi A."/>
            <person name="Thite S."/>
        </authorList>
    </citation>
    <scope>NUCLEOTIDE SEQUENCE [LARGE SCALE GENOMIC DNA]</scope>
    <source>
        <strain evidence="2 3">MEB004</strain>
    </source>
</reference>
<feature type="signal peptide" evidence="1">
    <location>
        <begin position="1"/>
        <end position="22"/>
    </location>
</feature>
<protein>
    <submittedName>
        <fullName evidence="2">DUF2884 family protein</fullName>
    </submittedName>
</protein>
<sequence length="264" mass="29511">MMSSLVLTTALAFTLSSGTVQHQQCNFQLQHDLTLSPQQLTLSSAGSELWRIDQDGNFWLQQEAQQTTPAQRAQLMQYREGVYQQGQSTVRIVVEAMDLAYSAVDQVLTELTGRPLAQHKAMQSAMQQVDDARSRIIAEQGDTLVIRGSQLDALDEAFGPEFEAAVEEVVKSSMGSIFWQLGKAFFSGEGNFEQRMEAFGQRMEKFGEELEASMNLKAEALEQRGDALCEHIQQLTLLEQSLISELPQLAPYALFQQDAQANRR</sequence>
<proteinExistence type="predicted"/>
<organism evidence="2 3">
    <name type="scientific">Alkalimonas mucilaginosa</name>
    <dbReference type="NCBI Taxonomy" id="3057676"/>
    <lineage>
        <taxon>Bacteria</taxon>
        <taxon>Pseudomonadati</taxon>
        <taxon>Pseudomonadota</taxon>
        <taxon>Gammaproteobacteria</taxon>
        <taxon>Alkalimonas</taxon>
    </lineage>
</organism>
<evidence type="ECO:0000256" key="1">
    <source>
        <dbReference type="SAM" id="SignalP"/>
    </source>
</evidence>